<keyword evidence="1" id="KW-1133">Transmembrane helix</keyword>
<gene>
    <name evidence="2" type="ORF">XAT740_LOCUS47101</name>
</gene>
<organism evidence="2 3">
    <name type="scientific">Adineta ricciae</name>
    <name type="common">Rotifer</name>
    <dbReference type="NCBI Taxonomy" id="249248"/>
    <lineage>
        <taxon>Eukaryota</taxon>
        <taxon>Metazoa</taxon>
        <taxon>Spiralia</taxon>
        <taxon>Gnathifera</taxon>
        <taxon>Rotifera</taxon>
        <taxon>Eurotatoria</taxon>
        <taxon>Bdelloidea</taxon>
        <taxon>Adinetida</taxon>
        <taxon>Adinetidae</taxon>
        <taxon>Adineta</taxon>
    </lineage>
</organism>
<reference evidence="2" key="1">
    <citation type="submission" date="2021-02" db="EMBL/GenBank/DDBJ databases">
        <authorList>
            <person name="Nowell W R."/>
        </authorList>
    </citation>
    <scope>NUCLEOTIDE SEQUENCE</scope>
</reference>
<accession>A0A816ABL6</accession>
<keyword evidence="1" id="KW-0812">Transmembrane</keyword>
<evidence type="ECO:0000313" key="2">
    <source>
        <dbReference type="EMBL" id="CAF1595955.1"/>
    </source>
</evidence>
<keyword evidence="1" id="KW-0472">Membrane</keyword>
<dbReference type="Proteomes" id="UP000663828">
    <property type="component" value="Unassembled WGS sequence"/>
</dbReference>
<feature type="transmembrane region" description="Helical" evidence="1">
    <location>
        <begin position="139"/>
        <end position="162"/>
    </location>
</feature>
<protein>
    <submittedName>
        <fullName evidence="2">Uncharacterized protein</fullName>
    </submittedName>
</protein>
<comment type="caution">
    <text evidence="2">The sequence shown here is derived from an EMBL/GenBank/DDBJ whole genome shotgun (WGS) entry which is preliminary data.</text>
</comment>
<evidence type="ECO:0000256" key="1">
    <source>
        <dbReference type="SAM" id="Phobius"/>
    </source>
</evidence>
<feature type="non-terminal residue" evidence="2">
    <location>
        <position position="1"/>
    </location>
</feature>
<evidence type="ECO:0000313" key="3">
    <source>
        <dbReference type="Proteomes" id="UP000663828"/>
    </source>
</evidence>
<keyword evidence="3" id="KW-1185">Reference proteome</keyword>
<dbReference type="EMBL" id="CAJNOR010006460">
    <property type="protein sequence ID" value="CAF1595955.1"/>
    <property type="molecule type" value="Genomic_DNA"/>
</dbReference>
<sequence>EERLFFLENAIDFARQKQCRSQYFTSSTNRHYRLSTSRVRHSWTFDAFFEFGRIEGPFSRHLVTLPNANIVVVVVDKLNTRLVVEVLASMTYKSTPSYETKQSISLWSKIHPNDLHSTQNSIYSSRKLESSPLKTLTSVLNALLTTITILVIIGTITSVAIIKIKNKPTKSKFEVTTTVMSTTTTMFATNIDFDSATLRFLFTMINQSPNVFTLIKSDRWYGHLDAPDHNLEAGNATHSNILQIRGVKSTQFGTGVTYALCFCIHNKNNYRLNIYLQVASFFHNNYFGWTLREGEICDQAKTWCGKDKFNRIKENCADPVLNKGGTLSLTASCDNMKIEMLTDDLGLSTPNMIIQTEDINED</sequence>
<name>A0A816ABL6_ADIRI</name>
<proteinExistence type="predicted"/>
<dbReference type="AlphaFoldDB" id="A0A816ABL6"/>